<feature type="transmembrane region" description="Helical" evidence="6">
    <location>
        <begin position="439"/>
        <end position="460"/>
    </location>
</feature>
<gene>
    <name evidence="7" type="ORF">IAD15_00685</name>
</gene>
<feature type="transmembrane region" description="Helical" evidence="6">
    <location>
        <begin position="415"/>
        <end position="432"/>
    </location>
</feature>
<organism evidence="7 8">
    <name type="scientific">Candidatus Fimiplasma intestinipullorum</name>
    <dbReference type="NCBI Taxonomy" id="2840825"/>
    <lineage>
        <taxon>Bacteria</taxon>
        <taxon>Bacillati</taxon>
        <taxon>Bacillota</taxon>
        <taxon>Clostridia</taxon>
        <taxon>Eubacteriales</taxon>
        <taxon>Candidatus Fimiplasma</taxon>
    </lineage>
</organism>
<evidence type="ECO:0000256" key="5">
    <source>
        <dbReference type="ARBA" id="ARBA00023136"/>
    </source>
</evidence>
<dbReference type="AlphaFoldDB" id="A0A9D1KZA6"/>
<feature type="transmembrane region" description="Helical" evidence="6">
    <location>
        <begin position="140"/>
        <end position="158"/>
    </location>
</feature>
<feature type="transmembrane region" description="Helical" evidence="6">
    <location>
        <begin position="285"/>
        <end position="304"/>
    </location>
</feature>
<feature type="transmembrane region" description="Helical" evidence="6">
    <location>
        <begin position="115"/>
        <end position="134"/>
    </location>
</feature>
<dbReference type="PANTHER" id="PTHR43652">
    <property type="entry name" value="BASIC AMINO ACID ANTIPORTER YFCC-RELATED"/>
    <property type="match status" value="1"/>
</dbReference>
<proteinExistence type="predicted"/>
<keyword evidence="5 6" id="KW-0472">Membrane</keyword>
<dbReference type="EMBL" id="DVMJ01000005">
    <property type="protein sequence ID" value="HIU12580.1"/>
    <property type="molecule type" value="Genomic_DNA"/>
</dbReference>
<dbReference type="InterPro" id="IPR051679">
    <property type="entry name" value="DASS-Related_Transporters"/>
</dbReference>
<evidence type="ECO:0000256" key="3">
    <source>
        <dbReference type="ARBA" id="ARBA00022692"/>
    </source>
</evidence>
<comment type="caution">
    <text evidence="7">The sequence shown here is derived from an EMBL/GenBank/DDBJ whole genome shotgun (WGS) entry which is preliminary data.</text>
</comment>
<evidence type="ECO:0000256" key="2">
    <source>
        <dbReference type="ARBA" id="ARBA00022475"/>
    </source>
</evidence>
<dbReference type="Pfam" id="PF03606">
    <property type="entry name" value="DcuC"/>
    <property type="match status" value="1"/>
</dbReference>
<name>A0A9D1KZA6_9FIRM</name>
<keyword evidence="3 6" id="KW-0812">Transmembrane</keyword>
<keyword evidence="2" id="KW-1003">Cell membrane</keyword>
<feature type="transmembrane region" description="Helical" evidence="6">
    <location>
        <begin position="12"/>
        <end position="31"/>
    </location>
</feature>
<sequence length="462" mass="51007">MRKFKFKLKMPHTYVIIFAIVVLAAIVANVIPAGEFSRVVDETGREVVVPGSFTYLESVGCSFFDVFVSVQQGFISGAQIIFFIIFAYAFVYMLIKNGTFDAVIGLMLRKIGNNIHLIIPLCMLTFGLLGSTMGMSEETYGLLPVFISIACALGYDAIVGGSIVYVAVSVGFACATLNPFTIGVAQQVAGVPLYSGLEYRILIFVIYMTVAIAYVWHYANKVKKDPTKSILYGTDIDLVKVDSQEELIKREMTTVQKISCLLFVGTVVMLVYGTIQLGWYIDQIAGLFILMMIVVGLISGFSPSRISEYFIEAAKDMMYGALIVGLSRAIPTILENAMIIDTIVYWLSQMLMNFQGIFSAIGMLFVQNVINFFIPSGGGQALVTMPILAPVAEMVGLSRQIAVLAYQLGDGFSNIFWPTSVFMMCGIMRIPINKWYRYITPLFLICFVIEIILLSVAVLIGY</sequence>
<dbReference type="PANTHER" id="PTHR43652:SF6">
    <property type="entry name" value="ARGININE REPRESSOR"/>
    <property type="match status" value="1"/>
</dbReference>
<evidence type="ECO:0000256" key="1">
    <source>
        <dbReference type="ARBA" id="ARBA00004651"/>
    </source>
</evidence>
<feature type="transmembrane region" description="Helical" evidence="6">
    <location>
        <begin position="258"/>
        <end position="279"/>
    </location>
</feature>
<feature type="transmembrane region" description="Helical" evidence="6">
    <location>
        <begin position="354"/>
        <end position="374"/>
    </location>
</feature>
<evidence type="ECO:0000256" key="6">
    <source>
        <dbReference type="SAM" id="Phobius"/>
    </source>
</evidence>
<protein>
    <submittedName>
        <fullName evidence="7">YfcC family protein</fullName>
    </submittedName>
</protein>
<evidence type="ECO:0000313" key="7">
    <source>
        <dbReference type="EMBL" id="HIU12580.1"/>
    </source>
</evidence>
<dbReference type="GO" id="GO:0005886">
    <property type="term" value="C:plasma membrane"/>
    <property type="evidence" value="ECO:0007669"/>
    <property type="project" value="UniProtKB-SubCell"/>
</dbReference>
<reference evidence="7" key="1">
    <citation type="submission" date="2020-10" db="EMBL/GenBank/DDBJ databases">
        <authorList>
            <person name="Gilroy R."/>
        </authorList>
    </citation>
    <scope>NUCLEOTIDE SEQUENCE</scope>
    <source>
        <strain evidence="7">CHK195-11698</strain>
    </source>
</reference>
<reference evidence="7" key="2">
    <citation type="journal article" date="2021" name="PeerJ">
        <title>Extensive microbial diversity within the chicken gut microbiome revealed by metagenomics and culture.</title>
        <authorList>
            <person name="Gilroy R."/>
            <person name="Ravi A."/>
            <person name="Getino M."/>
            <person name="Pursley I."/>
            <person name="Horton D.L."/>
            <person name="Alikhan N.F."/>
            <person name="Baker D."/>
            <person name="Gharbi K."/>
            <person name="Hall N."/>
            <person name="Watson M."/>
            <person name="Adriaenssens E.M."/>
            <person name="Foster-Nyarko E."/>
            <person name="Jarju S."/>
            <person name="Secka A."/>
            <person name="Antonio M."/>
            <person name="Oren A."/>
            <person name="Chaudhuri R.R."/>
            <person name="La Ragione R."/>
            <person name="Hildebrand F."/>
            <person name="Pallen M.J."/>
        </authorList>
    </citation>
    <scope>NUCLEOTIDE SEQUENCE</scope>
    <source>
        <strain evidence="7">CHK195-11698</strain>
    </source>
</reference>
<dbReference type="Proteomes" id="UP000824175">
    <property type="component" value="Unassembled WGS sequence"/>
</dbReference>
<dbReference type="InterPro" id="IPR018385">
    <property type="entry name" value="C4_dicarb_anaerob_car-like"/>
</dbReference>
<feature type="transmembrane region" description="Helical" evidence="6">
    <location>
        <begin position="201"/>
        <end position="219"/>
    </location>
</feature>
<evidence type="ECO:0000313" key="8">
    <source>
        <dbReference type="Proteomes" id="UP000824175"/>
    </source>
</evidence>
<feature type="transmembrane region" description="Helical" evidence="6">
    <location>
        <begin position="316"/>
        <end position="334"/>
    </location>
</feature>
<comment type="subcellular location">
    <subcellularLocation>
        <location evidence="1">Cell membrane</location>
        <topology evidence="1">Multi-pass membrane protein</topology>
    </subcellularLocation>
</comment>
<accession>A0A9D1KZA6</accession>
<evidence type="ECO:0000256" key="4">
    <source>
        <dbReference type="ARBA" id="ARBA00022989"/>
    </source>
</evidence>
<feature type="transmembrane region" description="Helical" evidence="6">
    <location>
        <begin position="74"/>
        <end position="95"/>
    </location>
</feature>
<keyword evidence="4 6" id="KW-1133">Transmembrane helix</keyword>
<feature type="transmembrane region" description="Helical" evidence="6">
    <location>
        <begin position="165"/>
        <end position="189"/>
    </location>
</feature>